<dbReference type="InterPro" id="IPR017938">
    <property type="entry name" value="Riboflavin_synthase-like_b-brl"/>
</dbReference>
<feature type="domain" description="2Fe-2S ferredoxin-type" evidence="7">
    <location>
        <begin position="228"/>
        <end position="313"/>
    </location>
</feature>
<dbReference type="eggNOG" id="COG1018">
    <property type="taxonomic scope" value="Bacteria"/>
</dbReference>
<dbReference type="InterPro" id="IPR001041">
    <property type="entry name" value="2Fe-2S_ferredoxin-type"/>
</dbReference>
<dbReference type="SUPFAM" id="SSF54292">
    <property type="entry name" value="2Fe-2S ferredoxin-like"/>
    <property type="match status" value="1"/>
</dbReference>
<comment type="caution">
    <text evidence="9">The sequence shown here is derived from an EMBL/GenBank/DDBJ whole genome shotgun (WGS) entry which is preliminary data.</text>
</comment>
<dbReference type="PROSITE" id="PS51085">
    <property type="entry name" value="2FE2S_FER_2"/>
    <property type="match status" value="1"/>
</dbReference>
<evidence type="ECO:0000256" key="3">
    <source>
        <dbReference type="ARBA" id="ARBA00022723"/>
    </source>
</evidence>
<dbReference type="Gene3D" id="2.40.30.10">
    <property type="entry name" value="Translation factors"/>
    <property type="match status" value="1"/>
</dbReference>
<dbReference type="InterPro" id="IPR039261">
    <property type="entry name" value="FNR_nucleotide-bd"/>
</dbReference>
<dbReference type="Gene3D" id="3.10.20.30">
    <property type="match status" value="1"/>
</dbReference>
<dbReference type="SUPFAM" id="SSF52343">
    <property type="entry name" value="Ferredoxin reductase-like, C-terminal NADP-linked domain"/>
    <property type="match status" value="1"/>
</dbReference>
<dbReference type="FunCoup" id="F1Z7C3">
    <property type="interactions" value="68"/>
</dbReference>
<dbReference type="PROSITE" id="PS51384">
    <property type="entry name" value="FAD_FR"/>
    <property type="match status" value="1"/>
</dbReference>
<gene>
    <name evidence="9" type="ORF">Y88_1467</name>
</gene>
<dbReference type="OrthoDB" id="9786134at2"/>
<dbReference type="PRINTS" id="PR00409">
    <property type="entry name" value="PHDIOXRDTASE"/>
</dbReference>
<keyword evidence="10" id="KW-1185">Reference proteome</keyword>
<dbReference type="Gene3D" id="3.40.50.80">
    <property type="entry name" value="Nucleotide-binding domain of ferredoxin-NADP reductase (FNR) module"/>
    <property type="match status" value="1"/>
</dbReference>
<dbReference type="InterPro" id="IPR052353">
    <property type="entry name" value="Benzoxazolinone_Detox_Enz"/>
</dbReference>
<reference evidence="9 10" key="1">
    <citation type="journal article" date="2012" name="J. Bacteriol.">
        <title>Draft Genome Sequence of Novosphingobium nitrogenifigens Y88T.</title>
        <authorList>
            <person name="Strabala T.J."/>
            <person name="Macdonald L."/>
            <person name="Liu V."/>
            <person name="Smit A.M."/>
        </authorList>
    </citation>
    <scope>NUCLEOTIDE SEQUENCE [LARGE SCALE GENOMIC DNA]</scope>
    <source>
        <strain evidence="9 10">DSM 19370</strain>
    </source>
</reference>
<evidence type="ECO:0000256" key="2">
    <source>
        <dbReference type="ARBA" id="ARBA00022714"/>
    </source>
</evidence>
<dbReference type="InterPro" id="IPR054582">
    <property type="entry name" value="DmmA-like_N"/>
</dbReference>
<keyword evidence="1" id="KW-0285">Flavoprotein</keyword>
<dbReference type="Pfam" id="PF22290">
    <property type="entry name" value="DmmA-like_N"/>
    <property type="match status" value="1"/>
</dbReference>
<name>F1Z7C3_9SPHN</name>
<keyword evidence="3" id="KW-0479">Metal-binding</keyword>
<dbReference type="InterPro" id="IPR017927">
    <property type="entry name" value="FAD-bd_FR_type"/>
</dbReference>
<feature type="domain" description="FAD-binding FR-type" evidence="8">
    <location>
        <begin position="2"/>
        <end position="107"/>
    </location>
</feature>
<keyword evidence="5" id="KW-0408">Iron</keyword>
<dbReference type="GO" id="GO:0046872">
    <property type="term" value="F:metal ion binding"/>
    <property type="evidence" value="ECO:0007669"/>
    <property type="project" value="UniProtKB-KW"/>
</dbReference>
<sequence length="313" mass="32745">MDTSLLLRVARTELLSPTLKRIVLEAADGGLLPPAAAGAHITLTLPVDPDGKPVRNSYSLVSASGQAYELIVRRAVRSRGGSHYVHDRLGEGAVLEATIPHNLFPLSNVARKHLLIGGGIGITPMLSFLSALRASDARVELHQVAASDEAGVFTALLGPRPGDEIHVHAGRGGLDLAELLAVQPLGTHVYTCGPAALMDAVVAQAKALGWPASHVHREDFGAAGGEPFVVRLAKSGQDVAVDAEETMLEALERVGAPVRSLCRGGACGECVVSVVEGVPEHRDHYLSDAEKASGLLVMPCMSRACSDVLVLDL</sequence>
<evidence type="ECO:0000256" key="6">
    <source>
        <dbReference type="ARBA" id="ARBA00023014"/>
    </source>
</evidence>
<keyword evidence="4" id="KW-0560">Oxidoreductase</keyword>
<dbReference type="CDD" id="cd06185">
    <property type="entry name" value="PDR_like"/>
    <property type="match status" value="1"/>
</dbReference>
<accession>F1Z7C3</accession>
<dbReference type="EMBL" id="AEWJ01000032">
    <property type="protein sequence ID" value="EGD59435.1"/>
    <property type="molecule type" value="Genomic_DNA"/>
</dbReference>
<dbReference type="AlphaFoldDB" id="F1Z7C3"/>
<evidence type="ECO:0000313" key="9">
    <source>
        <dbReference type="EMBL" id="EGD59435.1"/>
    </source>
</evidence>
<dbReference type="InParanoid" id="F1Z7C3"/>
<dbReference type="STRING" id="983920.Y88_1467"/>
<dbReference type="Pfam" id="PF00111">
    <property type="entry name" value="Fer2"/>
    <property type="match status" value="1"/>
</dbReference>
<dbReference type="InterPro" id="IPR036010">
    <property type="entry name" value="2Fe-2S_ferredoxin-like_sf"/>
</dbReference>
<dbReference type="PANTHER" id="PTHR30212">
    <property type="entry name" value="PROTEIN YIIM"/>
    <property type="match status" value="1"/>
</dbReference>
<dbReference type="HOGENOM" id="CLU_003827_17_0_5"/>
<dbReference type="SUPFAM" id="SSF63380">
    <property type="entry name" value="Riboflavin synthase domain-like"/>
    <property type="match status" value="1"/>
</dbReference>
<evidence type="ECO:0000256" key="4">
    <source>
        <dbReference type="ARBA" id="ARBA00023002"/>
    </source>
</evidence>
<proteinExistence type="predicted"/>
<evidence type="ECO:0000256" key="5">
    <source>
        <dbReference type="ARBA" id="ARBA00023004"/>
    </source>
</evidence>
<dbReference type="InterPro" id="IPR012675">
    <property type="entry name" value="Beta-grasp_dom_sf"/>
</dbReference>
<protein>
    <submittedName>
        <fullName evidence="9">Ferredoxin</fullName>
    </submittedName>
</protein>
<dbReference type="GO" id="GO:0051537">
    <property type="term" value="F:2 iron, 2 sulfur cluster binding"/>
    <property type="evidence" value="ECO:0007669"/>
    <property type="project" value="UniProtKB-KW"/>
</dbReference>
<dbReference type="GO" id="GO:0016491">
    <property type="term" value="F:oxidoreductase activity"/>
    <property type="evidence" value="ECO:0007669"/>
    <property type="project" value="UniProtKB-KW"/>
</dbReference>
<organism evidence="9 10">
    <name type="scientific">Novosphingobium nitrogenifigens DSM 19370</name>
    <dbReference type="NCBI Taxonomy" id="983920"/>
    <lineage>
        <taxon>Bacteria</taxon>
        <taxon>Pseudomonadati</taxon>
        <taxon>Pseudomonadota</taxon>
        <taxon>Alphaproteobacteria</taxon>
        <taxon>Sphingomonadales</taxon>
        <taxon>Sphingomonadaceae</taxon>
        <taxon>Novosphingobium</taxon>
    </lineage>
</organism>
<keyword evidence="6" id="KW-0411">Iron-sulfur</keyword>
<keyword evidence="2" id="KW-0001">2Fe-2S</keyword>
<dbReference type="Proteomes" id="UP000004728">
    <property type="component" value="Unassembled WGS sequence"/>
</dbReference>
<evidence type="ECO:0000259" key="7">
    <source>
        <dbReference type="PROSITE" id="PS51085"/>
    </source>
</evidence>
<dbReference type="CDD" id="cd00207">
    <property type="entry name" value="fer2"/>
    <property type="match status" value="1"/>
</dbReference>
<evidence type="ECO:0000256" key="1">
    <source>
        <dbReference type="ARBA" id="ARBA00022630"/>
    </source>
</evidence>
<evidence type="ECO:0000313" key="10">
    <source>
        <dbReference type="Proteomes" id="UP000004728"/>
    </source>
</evidence>
<evidence type="ECO:0000259" key="8">
    <source>
        <dbReference type="PROSITE" id="PS51384"/>
    </source>
</evidence>
<dbReference type="PANTHER" id="PTHR30212:SF2">
    <property type="entry name" value="PROTEIN YIIM"/>
    <property type="match status" value="1"/>
</dbReference>